<sequence>MVETPVSFCPGRNEDGMVPYLVELTSDQLFTFEMLNSMCLLDNYDHLLFTLECGISRGQSVVVPPFDVLLVLMTLVTVSEHYKEPVLRANDPYNVSRGKLSSRSLKILRFYVDLLKQYGVESGREYEMELLRCQFFIIVDSLICNTRWGRTRRVKRGKTENGVSYTSFVSESSDLGIAGESSVENPYRTYMSCLERKKRILGNELLSDKLRAPGEFINMIMWTLSNSLQENTALYVSSHDIWLPLVEILVDLIILRHDFYVNFELSKSKDQVVSQELSESPLASFLYIIDSSHSGSSFCRCLLLACDYPYDDPCGDIEVHPVFPNEDVLSKTYVPRTTYSRSYKLKKSMSLRRGIIGSYFKLLSEVPAGRHLIKPRLTADELLENISNSLAKFRNIDEFRAFFITGDLSSALYFMPLLAEGTLARLLDEFQEDESGEVDDRSPLALIENLDDVDKFLRECTSLFKDGFFVPQQKELEEHQLINIMKGDICLLVMFQYAIYLNSASEMRNNPRCNELTTAAYRNDKRRKKALMRSNLDLSSPLLRPSILKILKM</sequence>
<organism evidence="1 2">
    <name type="scientific">Torulaspora globosa</name>
    <dbReference type="NCBI Taxonomy" id="48254"/>
    <lineage>
        <taxon>Eukaryota</taxon>
        <taxon>Fungi</taxon>
        <taxon>Dikarya</taxon>
        <taxon>Ascomycota</taxon>
        <taxon>Saccharomycotina</taxon>
        <taxon>Saccharomycetes</taxon>
        <taxon>Saccharomycetales</taxon>
        <taxon>Saccharomycetaceae</taxon>
        <taxon>Torulaspora</taxon>
    </lineage>
</organism>
<evidence type="ECO:0000313" key="1">
    <source>
        <dbReference type="EMBL" id="QLQ78325.1"/>
    </source>
</evidence>
<dbReference type="Proteomes" id="UP000510647">
    <property type="component" value="Chromosome 1"/>
</dbReference>
<dbReference type="AlphaFoldDB" id="A0A7H9HPP8"/>
<name>A0A7H9HPP8_9SACH</name>
<protein>
    <submittedName>
        <fullName evidence="1">Uncharacterized protein</fullName>
    </submittedName>
</protein>
<proteinExistence type="predicted"/>
<dbReference type="OrthoDB" id="4050598at2759"/>
<gene>
    <name evidence="1" type="ORF">HG537_0A05720</name>
</gene>
<dbReference type="EMBL" id="CP059267">
    <property type="protein sequence ID" value="QLQ78325.1"/>
    <property type="molecule type" value="Genomic_DNA"/>
</dbReference>
<accession>A0A7H9HPP8</accession>
<evidence type="ECO:0000313" key="2">
    <source>
        <dbReference type="Proteomes" id="UP000510647"/>
    </source>
</evidence>
<dbReference type="Pfam" id="PF08691">
    <property type="entry name" value="Nse5"/>
    <property type="match status" value="1"/>
</dbReference>
<reference evidence="1 2" key="1">
    <citation type="submission" date="2020-06" db="EMBL/GenBank/DDBJ databases">
        <title>The yeast mating-type switching endonuclease HO is a domesticated member of an unorthodox homing genetic element family.</title>
        <authorList>
            <person name="Coughlan A.Y."/>
            <person name="Lombardi L."/>
            <person name="Braun-Galleani S."/>
            <person name="Martos A.R."/>
            <person name="Galeote V."/>
            <person name="Bigey F."/>
            <person name="Dequin S."/>
            <person name="Byrne K.P."/>
            <person name="Wolfe K.H."/>
        </authorList>
    </citation>
    <scope>NUCLEOTIDE SEQUENCE [LARGE SCALE GENOMIC DNA]</scope>
    <source>
        <strain evidence="1 2">CBS2947</strain>
    </source>
</reference>
<keyword evidence="2" id="KW-1185">Reference proteome</keyword>
<dbReference type="InterPro" id="IPR014803">
    <property type="entry name" value="DNA_repair_Nse5/Nse6"/>
</dbReference>